<sequence>MAPSSRGPVRGPGGLRSRGGPERKKGAQGHRGPHCGMAGGREAPWEHQAAARSGRDAPRCGRPGGPGEGERAGSHRRCPDGESERGPIERSGGAAAGPWVPGDGACLMPLPALNMAPKDRIQGACQGGTAEQHGRRLA</sequence>
<dbReference type="EMBL" id="JANPWB010000003">
    <property type="protein sequence ID" value="KAJ1197509.1"/>
    <property type="molecule type" value="Genomic_DNA"/>
</dbReference>
<evidence type="ECO:0000256" key="1">
    <source>
        <dbReference type="SAM" id="MobiDB-lite"/>
    </source>
</evidence>
<dbReference type="AlphaFoldDB" id="A0AAV7V7K8"/>
<gene>
    <name evidence="2" type="ORF">NDU88_001366</name>
</gene>
<evidence type="ECO:0000313" key="2">
    <source>
        <dbReference type="EMBL" id="KAJ1197509.1"/>
    </source>
</evidence>
<comment type="caution">
    <text evidence="2">The sequence shown here is derived from an EMBL/GenBank/DDBJ whole genome shotgun (WGS) entry which is preliminary data.</text>
</comment>
<reference evidence="2" key="1">
    <citation type="journal article" date="2022" name="bioRxiv">
        <title>Sequencing and chromosome-scale assembly of the giantPleurodeles waltlgenome.</title>
        <authorList>
            <person name="Brown T."/>
            <person name="Elewa A."/>
            <person name="Iarovenko S."/>
            <person name="Subramanian E."/>
            <person name="Araus A.J."/>
            <person name="Petzold A."/>
            <person name="Susuki M."/>
            <person name="Suzuki K.-i.T."/>
            <person name="Hayashi T."/>
            <person name="Toyoda A."/>
            <person name="Oliveira C."/>
            <person name="Osipova E."/>
            <person name="Leigh N.D."/>
            <person name="Simon A."/>
            <person name="Yun M.H."/>
        </authorList>
    </citation>
    <scope>NUCLEOTIDE SEQUENCE</scope>
    <source>
        <strain evidence="2">20211129_DDA</strain>
        <tissue evidence="2">Liver</tissue>
    </source>
</reference>
<feature type="compositionally biased region" description="Basic and acidic residues" evidence="1">
    <location>
        <begin position="68"/>
        <end position="88"/>
    </location>
</feature>
<evidence type="ECO:0000313" key="3">
    <source>
        <dbReference type="Proteomes" id="UP001066276"/>
    </source>
</evidence>
<accession>A0AAV7V7K8</accession>
<keyword evidence="3" id="KW-1185">Reference proteome</keyword>
<feature type="region of interest" description="Disordered" evidence="1">
    <location>
        <begin position="1"/>
        <end position="106"/>
    </location>
</feature>
<dbReference type="Proteomes" id="UP001066276">
    <property type="component" value="Chromosome 2_1"/>
</dbReference>
<proteinExistence type="predicted"/>
<organism evidence="2 3">
    <name type="scientific">Pleurodeles waltl</name>
    <name type="common">Iberian ribbed newt</name>
    <dbReference type="NCBI Taxonomy" id="8319"/>
    <lineage>
        <taxon>Eukaryota</taxon>
        <taxon>Metazoa</taxon>
        <taxon>Chordata</taxon>
        <taxon>Craniata</taxon>
        <taxon>Vertebrata</taxon>
        <taxon>Euteleostomi</taxon>
        <taxon>Amphibia</taxon>
        <taxon>Batrachia</taxon>
        <taxon>Caudata</taxon>
        <taxon>Salamandroidea</taxon>
        <taxon>Salamandridae</taxon>
        <taxon>Pleurodelinae</taxon>
        <taxon>Pleurodeles</taxon>
    </lineage>
</organism>
<name>A0AAV7V7K8_PLEWA</name>
<protein>
    <submittedName>
        <fullName evidence="2">Uncharacterized protein</fullName>
    </submittedName>
</protein>